<organism evidence="8 9">
    <name type="scientific">Lactobacillus paragasseri</name>
    <dbReference type="NCBI Taxonomy" id="2107999"/>
    <lineage>
        <taxon>Bacteria</taxon>
        <taxon>Bacillati</taxon>
        <taxon>Bacillota</taxon>
        <taxon>Bacilli</taxon>
        <taxon>Lactobacillales</taxon>
        <taxon>Lactobacillaceae</taxon>
        <taxon>Lactobacillus</taxon>
    </lineage>
</organism>
<dbReference type="InterPro" id="IPR038063">
    <property type="entry name" value="Transpep_catalytic_dom"/>
</dbReference>
<proteinExistence type="predicted"/>
<feature type="active site" description="Nucleophile" evidence="6">
    <location>
        <position position="198"/>
    </location>
</feature>
<dbReference type="EMBL" id="BEXG01000004">
    <property type="protein sequence ID" value="GBA82946.1"/>
    <property type="molecule type" value="Genomic_DNA"/>
</dbReference>
<comment type="caution">
    <text evidence="8">The sequence shown here is derived from an EMBL/GenBank/DDBJ whole genome shotgun (WGS) entry which is preliminary data.</text>
</comment>
<comment type="pathway">
    <text evidence="1 6">Cell wall biogenesis; peptidoglycan biosynthesis.</text>
</comment>
<keyword evidence="4 6" id="KW-0573">Peptidoglycan synthesis</keyword>
<dbReference type="RefSeq" id="WP_250881788.1">
    <property type="nucleotide sequence ID" value="NZ_BEXG01000004.1"/>
</dbReference>
<accession>A0ABQ0N5X4</accession>
<gene>
    <name evidence="8" type="ORF">LJCM1130_14790</name>
</gene>
<name>A0ABQ0N5X4_9LACO</name>
<dbReference type="Pfam" id="PF03734">
    <property type="entry name" value="YkuD"/>
    <property type="match status" value="1"/>
</dbReference>
<dbReference type="SUPFAM" id="SSF141523">
    <property type="entry name" value="L,D-transpeptidase catalytic domain-like"/>
    <property type="match status" value="1"/>
</dbReference>
<reference evidence="8 9" key="1">
    <citation type="journal article" date="2018" name="Int. J. Syst. Evol. Microbiol.">
        <title>Lactobacillus paragasseri sp. nov., a sister taxon of Lactobacillus gasseri, based on whole-genome sequence analyses.</title>
        <authorList>
            <person name="Tanizawa Y."/>
            <person name="Tada I."/>
            <person name="Kobayashi H."/>
            <person name="Endo A."/>
            <person name="Maeno S."/>
            <person name="Toyoda A."/>
            <person name="Arita M."/>
            <person name="Nakamura Y."/>
            <person name="Sakamoto M."/>
            <person name="Ohkuma M."/>
            <person name="Tohno M."/>
        </authorList>
    </citation>
    <scope>NUCLEOTIDE SEQUENCE [LARGE SCALE GENOMIC DNA]</scope>
    <source>
        <strain evidence="8 9">JCM 1130</strain>
    </source>
</reference>
<evidence type="ECO:0000256" key="2">
    <source>
        <dbReference type="ARBA" id="ARBA00022679"/>
    </source>
</evidence>
<evidence type="ECO:0000256" key="6">
    <source>
        <dbReference type="PROSITE-ProRule" id="PRU01373"/>
    </source>
</evidence>
<evidence type="ECO:0000256" key="1">
    <source>
        <dbReference type="ARBA" id="ARBA00004752"/>
    </source>
</evidence>
<dbReference type="InterPro" id="IPR005490">
    <property type="entry name" value="LD_TPept_cat_dom"/>
</dbReference>
<keyword evidence="5 6" id="KW-0961">Cell wall biogenesis/degradation</keyword>
<feature type="domain" description="L,D-TPase catalytic" evidence="7">
    <location>
        <begin position="95"/>
        <end position="222"/>
    </location>
</feature>
<dbReference type="CDD" id="cd16913">
    <property type="entry name" value="YkuD_like"/>
    <property type="match status" value="1"/>
</dbReference>
<dbReference type="InterPro" id="IPR050979">
    <property type="entry name" value="LD-transpeptidase"/>
</dbReference>
<dbReference type="Gene3D" id="2.40.440.10">
    <property type="entry name" value="L,D-transpeptidase catalytic domain-like"/>
    <property type="match status" value="1"/>
</dbReference>
<protein>
    <submittedName>
        <fullName evidence="8">Cell surface protein</fullName>
    </submittedName>
</protein>
<evidence type="ECO:0000259" key="7">
    <source>
        <dbReference type="PROSITE" id="PS52029"/>
    </source>
</evidence>
<dbReference type="Proteomes" id="UP000250714">
    <property type="component" value="Unassembled WGS sequence"/>
</dbReference>
<evidence type="ECO:0000313" key="9">
    <source>
        <dbReference type="Proteomes" id="UP000250714"/>
    </source>
</evidence>
<dbReference type="PROSITE" id="PS52029">
    <property type="entry name" value="LD_TPASE"/>
    <property type="match status" value="1"/>
</dbReference>
<keyword evidence="9" id="KW-1185">Reference proteome</keyword>
<evidence type="ECO:0000313" key="8">
    <source>
        <dbReference type="EMBL" id="GBA82946.1"/>
    </source>
</evidence>
<feature type="active site" description="Proton donor/acceptor" evidence="6">
    <location>
        <position position="171"/>
    </location>
</feature>
<evidence type="ECO:0000256" key="5">
    <source>
        <dbReference type="ARBA" id="ARBA00023316"/>
    </source>
</evidence>
<evidence type="ECO:0000256" key="4">
    <source>
        <dbReference type="ARBA" id="ARBA00022984"/>
    </source>
</evidence>
<dbReference type="PANTHER" id="PTHR30582">
    <property type="entry name" value="L,D-TRANSPEPTIDASE"/>
    <property type="match status" value="1"/>
</dbReference>
<sequence>MRLKLAAVLNSNKDVAIKATVHQDVKQANFLVRIWNRLFNQQQNSHEKANSSVTTAQKVKKFRPYQDPKDLVKAGTWNKKSENKEQPDLTKVKDLWIRVSLKGNRTYIMSGKKPIYTMLSTGGVYHKNKSDTPTGTYHIQHERGAAFYNHKLNEGAKYYVSWKDHGVYLFHSVPTKSDGSINKEEAKKLGKSPGSHGCIRLSIPDSKWLAATVPAGTKVVIKNL</sequence>
<evidence type="ECO:0000256" key="3">
    <source>
        <dbReference type="ARBA" id="ARBA00022960"/>
    </source>
</evidence>
<keyword evidence="3 6" id="KW-0133">Cell shape</keyword>
<keyword evidence="2" id="KW-0808">Transferase</keyword>
<dbReference type="PANTHER" id="PTHR30582:SF2">
    <property type="entry name" value="L,D-TRANSPEPTIDASE YCIB-RELATED"/>
    <property type="match status" value="1"/>
</dbReference>